<sequence length="89" mass="10655">MTKETILKRIEYLRNAIAYSRNELKYMSIEQGICCNQEIAALFKIMHNLELNESSIKEPTYIIPEHLEQRVEIINYEIEQTNWQKPKIL</sequence>
<evidence type="ECO:0000313" key="2">
    <source>
        <dbReference type="Proteomes" id="UP001497602"/>
    </source>
</evidence>
<proteinExistence type="predicted"/>
<dbReference type="RefSeq" id="WP_348739795.1">
    <property type="nucleotide sequence ID" value="NZ_CAXJRC010000043.1"/>
</dbReference>
<dbReference type="Proteomes" id="UP001497602">
    <property type="component" value="Unassembled WGS sequence"/>
</dbReference>
<comment type="caution">
    <text evidence="1">The sequence shown here is derived from an EMBL/GenBank/DDBJ whole genome shotgun (WGS) entry which is preliminary data.</text>
</comment>
<reference evidence="1 2" key="1">
    <citation type="submission" date="2024-05" db="EMBL/GenBank/DDBJ databases">
        <authorList>
            <person name="Duchaud E."/>
        </authorList>
    </citation>
    <scope>NUCLEOTIDE SEQUENCE [LARGE SCALE GENOMIC DNA]</scope>
    <source>
        <strain evidence="1">Ena-SAMPLE-TAB-13-05-2024-13:56:06:370-140305</strain>
    </source>
</reference>
<accession>A0ABM9PR09</accession>
<organism evidence="1 2">
    <name type="scientific">Tenacibaculum vairaonense</name>
    <dbReference type="NCBI Taxonomy" id="3137860"/>
    <lineage>
        <taxon>Bacteria</taxon>
        <taxon>Pseudomonadati</taxon>
        <taxon>Bacteroidota</taxon>
        <taxon>Flavobacteriia</taxon>
        <taxon>Flavobacteriales</taxon>
        <taxon>Flavobacteriaceae</taxon>
        <taxon>Tenacibaculum</taxon>
    </lineage>
</organism>
<dbReference type="EMBL" id="CAXJRC010000043">
    <property type="protein sequence ID" value="CAL2108213.1"/>
    <property type="molecule type" value="Genomic_DNA"/>
</dbReference>
<keyword evidence="2" id="KW-1185">Reference proteome</keyword>
<protein>
    <submittedName>
        <fullName evidence="1">Uncharacterized protein</fullName>
    </submittedName>
</protein>
<gene>
    <name evidence="1" type="ORF">T190115A13A_60208</name>
</gene>
<name>A0ABM9PR09_9FLAO</name>
<evidence type="ECO:0000313" key="1">
    <source>
        <dbReference type="EMBL" id="CAL2108213.1"/>
    </source>
</evidence>